<evidence type="ECO:0000256" key="5">
    <source>
        <dbReference type="ARBA" id="ARBA00023136"/>
    </source>
</evidence>
<evidence type="ECO:0000256" key="7">
    <source>
        <dbReference type="PROSITE-ProRule" id="PRU01360"/>
    </source>
</evidence>
<dbReference type="Gene3D" id="2.60.40.1120">
    <property type="entry name" value="Carboxypeptidase-like, regulatory domain"/>
    <property type="match status" value="1"/>
</dbReference>
<feature type="region of interest" description="Disordered" evidence="8">
    <location>
        <begin position="508"/>
        <end position="527"/>
    </location>
</feature>
<evidence type="ECO:0000256" key="9">
    <source>
        <dbReference type="SAM" id="SignalP"/>
    </source>
</evidence>
<comment type="subcellular location">
    <subcellularLocation>
        <location evidence="1 7">Cell outer membrane</location>
        <topology evidence="1 7">Multi-pass membrane protein</topology>
    </subcellularLocation>
</comment>
<organism evidence="11 12">
    <name type="scientific">Bacteroides thetaiotaomicron</name>
    <dbReference type="NCBI Taxonomy" id="818"/>
    <lineage>
        <taxon>Bacteria</taxon>
        <taxon>Pseudomonadati</taxon>
        <taxon>Bacteroidota</taxon>
        <taxon>Bacteroidia</taxon>
        <taxon>Bacteroidales</taxon>
        <taxon>Bacteroidaceae</taxon>
        <taxon>Bacteroides</taxon>
    </lineage>
</organism>
<dbReference type="RefSeq" id="WP_055219673.1">
    <property type="nucleotide sequence ID" value="NZ_CZBI01000004.1"/>
</dbReference>
<keyword evidence="2 7" id="KW-0813">Transport</keyword>
<comment type="similarity">
    <text evidence="7">Belongs to the TonB-dependent receptor family.</text>
</comment>
<keyword evidence="6 7" id="KW-0998">Cell outer membrane</keyword>
<dbReference type="Gene3D" id="2.170.130.10">
    <property type="entry name" value="TonB-dependent receptor, plug domain"/>
    <property type="match status" value="1"/>
</dbReference>
<dbReference type="InterPro" id="IPR023997">
    <property type="entry name" value="TonB-dep_OMP_SusC/RagA_CS"/>
</dbReference>
<evidence type="ECO:0000259" key="10">
    <source>
        <dbReference type="Pfam" id="PF07715"/>
    </source>
</evidence>
<keyword evidence="5 7" id="KW-0472">Membrane</keyword>
<dbReference type="InterPro" id="IPR036942">
    <property type="entry name" value="Beta-barrel_TonB_sf"/>
</dbReference>
<reference evidence="11 12" key="1">
    <citation type="submission" date="2015-09" db="EMBL/GenBank/DDBJ databases">
        <authorList>
            <consortium name="Pathogen Informatics"/>
        </authorList>
    </citation>
    <scope>NUCLEOTIDE SEQUENCE [LARGE SCALE GENOMIC DNA]</scope>
    <source>
        <strain evidence="11 12">2789STDY5834945</strain>
    </source>
</reference>
<dbReference type="Pfam" id="PF13715">
    <property type="entry name" value="CarbopepD_reg_2"/>
    <property type="match status" value="1"/>
</dbReference>
<sequence length="1046" mass="117064">MRKRRSFIVSCLLLVALLSYTSFAGAQTKVTVKVQDNSYRVIKGKVTDTEGHSLPGVNVRVKGVQGGTVGDIDGNFKLSAPREDVVLIVSFIGMVTQEVTVKGNQKKEIQVRMKEDVNEVNEVVVTGYANLRKESFTGNTVSIKKEELQKVSKTNVISAIQAFDPSFRIAENNMWGSDPNALPEVYLRGKSGIGIKELDVTDVTSKSSLVNNPNLPTFIMDGFEISVTKLYDMDPSRIESVTILKDAAATAMYGSRAANGVIVITTVTPKPGKLNVSYSLTGEVEMPDLSDYNLLNAADKLEAERIAGAFEDPLGGVDSENRYRNFYYKKLYNVLNGVDTYWLDKPLQTSLNMNHSLYVDGGSDKLRFGVELNLNKNNGVMKGSKRDVWGAGAYIQYSIGNFIFRNHFTYDVNSSKDSPYGSFSDYTSQLPYDIYQDEHGNPLETLEYWGLKTNRYNPLYEATLGSYSKSSYEQVINNLSAQWNINNYLLFKTTLGLTRQFNENERFLDPHSQKNSNPLSATNLSSGELSTGSGNSFTLDWQASLAYNRSINKHNVNVSAGMNVMENQTKSLSASYRGFPSGSLHSPNYAQEMPYKPQQSEEHSRLMGLIGLVNYSYDNIYLFDASIRMDGSSKFGSDNKYAPFWSFGAGLNIHNYKYFKEQGVFDLLKLRASYGQVGKVNFASYDAKTTYRILSDQWYKTGYGAVLYALGNKGLTWETTNTLDVGMEVSILKNILYVKGSYYVKRTVDCINSVTIPSHSGFVTYMDNIGEIENKGFELDVRANVIRTRDWNLNLFANLSHNKNRLVKIAESLKAYNDKVDDYLNNPQQSASSTGSKSYKKYSEGVSQTAIWAMRSLGIDPATGDELFLNADGTVTKYWDSSNQVVVGDEEPAARGTLGFNLTWKRFSVYTTFMYEFGGQRYNRTLADKVESVDILNENVDSRVLTKRWKQPGDVSAFKKIQASIYVGNATVKPTSRFVQDYNWVNLNSITLEYDIDSKLIKPIGLSMLRVSVGANDLARWSSVELERGLSYPYSKTINFSLKASF</sequence>
<evidence type="ECO:0000256" key="6">
    <source>
        <dbReference type="ARBA" id="ARBA00023237"/>
    </source>
</evidence>
<feature type="compositionally biased region" description="Polar residues" evidence="8">
    <location>
        <begin position="513"/>
        <end position="527"/>
    </location>
</feature>
<proteinExistence type="inferred from homology"/>
<feature type="domain" description="TonB-dependent receptor plug" evidence="10">
    <location>
        <begin position="134"/>
        <end position="261"/>
    </location>
</feature>
<dbReference type="PROSITE" id="PS52016">
    <property type="entry name" value="TONB_DEPENDENT_REC_3"/>
    <property type="match status" value="1"/>
</dbReference>
<gene>
    <name evidence="11" type="ORF">ERS852557_02933</name>
</gene>
<keyword evidence="4 7" id="KW-0812">Transmembrane</keyword>
<name>A0A174UHR3_BACT4</name>
<accession>A0A174UHR3</accession>
<dbReference type="GO" id="GO:0009279">
    <property type="term" value="C:cell outer membrane"/>
    <property type="evidence" value="ECO:0007669"/>
    <property type="project" value="UniProtKB-SubCell"/>
</dbReference>
<dbReference type="InterPro" id="IPR008969">
    <property type="entry name" value="CarboxyPept-like_regulatory"/>
</dbReference>
<feature type="chain" id="PRO_5008034816" evidence="9">
    <location>
        <begin position="27"/>
        <end position="1046"/>
    </location>
</feature>
<dbReference type="NCBIfam" id="TIGR04057">
    <property type="entry name" value="SusC_RagA_signa"/>
    <property type="match status" value="1"/>
</dbReference>
<dbReference type="Proteomes" id="UP000095541">
    <property type="component" value="Unassembled WGS sequence"/>
</dbReference>
<keyword evidence="9" id="KW-0732">Signal</keyword>
<keyword evidence="11" id="KW-0675">Receptor</keyword>
<dbReference type="InterPro" id="IPR023996">
    <property type="entry name" value="TonB-dep_OMP_SusC/RagA"/>
</dbReference>
<dbReference type="InterPro" id="IPR037066">
    <property type="entry name" value="Plug_dom_sf"/>
</dbReference>
<protein>
    <submittedName>
        <fullName evidence="11">Outer membrane receptor proteins, mostly Fe transport</fullName>
    </submittedName>
</protein>
<feature type="signal peptide" evidence="9">
    <location>
        <begin position="1"/>
        <end position="26"/>
    </location>
</feature>
<evidence type="ECO:0000313" key="11">
    <source>
        <dbReference type="EMBL" id="CUQ19275.1"/>
    </source>
</evidence>
<evidence type="ECO:0000256" key="1">
    <source>
        <dbReference type="ARBA" id="ARBA00004571"/>
    </source>
</evidence>
<dbReference type="InterPro" id="IPR039426">
    <property type="entry name" value="TonB-dep_rcpt-like"/>
</dbReference>
<evidence type="ECO:0000256" key="8">
    <source>
        <dbReference type="SAM" id="MobiDB-lite"/>
    </source>
</evidence>
<dbReference type="NCBIfam" id="TIGR04056">
    <property type="entry name" value="OMP_RagA_SusC"/>
    <property type="match status" value="1"/>
</dbReference>
<evidence type="ECO:0000256" key="4">
    <source>
        <dbReference type="ARBA" id="ARBA00022692"/>
    </source>
</evidence>
<dbReference type="SUPFAM" id="SSF49464">
    <property type="entry name" value="Carboxypeptidase regulatory domain-like"/>
    <property type="match status" value="1"/>
</dbReference>
<dbReference type="Pfam" id="PF07715">
    <property type="entry name" value="Plug"/>
    <property type="match status" value="1"/>
</dbReference>
<dbReference type="Gene3D" id="2.40.170.20">
    <property type="entry name" value="TonB-dependent receptor, beta-barrel domain"/>
    <property type="match status" value="1"/>
</dbReference>
<dbReference type="EMBL" id="CZBI01000004">
    <property type="protein sequence ID" value="CUQ19275.1"/>
    <property type="molecule type" value="Genomic_DNA"/>
</dbReference>
<dbReference type="AlphaFoldDB" id="A0A174UHR3"/>
<dbReference type="InterPro" id="IPR012910">
    <property type="entry name" value="Plug_dom"/>
</dbReference>
<evidence type="ECO:0000256" key="2">
    <source>
        <dbReference type="ARBA" id="ARBA00022448"/>
    </source>
</evidence>
<dbReference type="SUPFAM" id="SSF56935">
    <property type="entry name" value="Porins"/>
    <property type="match status" value="1"/>
</dbReference>
<keyword evidence="3 7" id="KW-1134">Transmembrane beta strand</keyword>
<evidence type="ECO:0000256" key="3">
    <source>
        <dbReference type="ARBA" id="ARBA00022452"/>
    </source>
</evidence>
<evidence type="ECO:0000313" key="12">
    <source>
        <dbReference type="Proteomes" id="UP000095541"/>
    </source>
</evidence>